<name>A0A1F4STP0_UNCSA</name>
<reference evidence="3 4" key="1">
    <citation type="journal article" date="2016" name="Nat. Commun.">
        <title>Thousands of microbial genomes shed light on interconnected biogeochemical processes in an aquifer system.</title>
        <authorList>
            <person name="Anantharaman K."/>
            <person name="Brown C.T."/>
            <person name="Hug L.A."/>
            <person name="Sharon I."/>
            <person name="Castelle C.J."/>
            <person name="Probst A.J."/>
            <person name="Thomas B.C."/>
            <person name="Singh A."/>
            <person name="Wilkins M.J."/>
            <person name="Karaoz U."/>
            <person name="Brodie E.L."/>
            <person name="Williams K.H."/>
            <person name="Hubbard S.S."/>
            <person name="Banfield J.F."/>
        </authorList>
    </citation>
    <scope>NUCLEOTIDE SEQUENCE [LARGE SCALE GENOMIC DNA]</scope>
</reference>
<dbReference type="EMBL" id="MEUB01000014">
    <property type="protein sequence ID" value="OGC23824.1"/>
    <property type="molecule type" value="Genomic_DNA"/>
</dbReference>
<evidence type="ECO:0000313" key="3">
    <source>
        <dbReference type="EMBL" id="OGC23824.1"/>
    </source>
</evidence>
<feature type="coiled-coil region" evidence="1">
    <location>
        <begin position="287"/>
        <end position="318"/>
    </location>
</feature>
<dbReference type="Pfam" id="PF13529">
    <property type="entry name" value="Peptidase_C39_2"/>
    <property type="match status" value="1"/>
</dbReference>
<keyword evidence="1" id="KW-0175">Coiled coil</keyword>
<sequence>MLDKLGSLFSSKIDSAPASKSVSTEEQGQFSFLKAFGNVAKAKLSSTLTSVQAVSSEKYSPYSADLNELQLDVPNLIQGKNECGPTSLAMVLGYYGKNVSKYHDMFISDTVGHGPIALRNRALERGMVVKEQNNGSISDLVAMVDKGIPPMVLGLYGGKQGDGPSLENYIENTKHAHWMVVTGYKKDENGNVTDICFNNPNKADPQCWDVNKFKEEFWNDTIIPGCHRYYMAMAPKDSFQAKTLHAAFPTGNKYSEAFERLLNAVNKLEKTFYTVEAGYNKLDEDKKEKIKETAQKVADKAKEVKAKAQEKVASTKSKIKSLFS</sequence>
<evidence type="ECO:0000313" key="4">
    <source>
        <dbReference type="Proteomes" id="UP000178417"/>
    </source>
</evidence>
<gene>
    <name evidence="3" type="ORF">A2310_04325</name>
</gene>
<protein>
    <recommendedName>
        <fullName evidence="2">Peptidase C39-like domain-containing protein</fullName>
    </recommendedName>
</protein>
<dbReference type="Proteomes" id="UP000178417">
    <property type="component" value="Unassembled WGS sequence"/>
</dbReference>
<dbReference type="AlphaFoldDB" id="A0A1F4STP0"/>
<dbReference type="Gene3D" id="3.90.70.10">
    <property type="entry name" value="Cysteine proteinases"/>
    <property type="match status" value="1"/>
</dbReference>
<dbReference type="InterPro" id="IPR039564">
    <property type="entry name" value="Peptidase_C39-like"/>
</dbReference>
<evidence type="ECO:0000256" key="1">
    <source>
        <dbReference type="SAM" id="Coils"/>
    </source>
</evidence>
<comment type="caution">
    <text evidence="3">The sequence shown here is derived from an EMBL/GenBank/DDBJ whole genome shotgun (WGS) entry which is preliminary data.</text>
</comment>
<proteinExistence type="predicted"/>
<evidence type="ECO:0000259" key="2">
    <source>
        <dbReference type="Pfam" id="PF13529"/>
    </source>
</evidence>
<accession>A0A1F4STP0</accession>
<organism evidence="3 4">
    <name type="scientific">candidate division WOR-1 bacterium RIFOXYB2_FULL_37_13</name>
    <dbReference type="NCBI Taxonomy" id="1802579"/>
    <lineage>
        <taxon>Bacteria</taxon>
        <taxon>Bacillati</taxon>
        <taxon>Saganbacteria</taxon>
    </lineage>
</organism>
<feature type="domain" description="Peptidase C39-like" evidence="2">
    <location>
        <begin position="71"/>
        <end position="200"/>
    </location>
</feature>